<dbReference type="AlphaFoldDB" id="A0A8T0RDV0"/>
<evidence type="ECO:0000256" key="4">
    <source>
        <dbReference type="ARBA" id="ARBA00023122"/>
    </source>
</evidence>
<evidence type="ECO:0000256" key="7">
    <source>
        <dbReference type="SAM" id="Phobius"/>
    </source>
</evidence>
<sequence length="169" mass="19009">MPEDFDKCGSGKQDTIADVQLSAEEMEMFVDLHPFTNTSPYTVVETMSLAKALVLFREVGLRHLLVVPKACDRSPVVGILTRHDFMPEHILGLHPVLLGSRWKRLRWQRAPWPSTSAPSSCGLPTVAEQYIYAGPCFCVLILYMLISLHMLYIYGEADSQQLLPMKSEA</sequence>
<dbReference type="PANTHER" id="PTHR11689">
    <property type="entry name" value="CHLORIDE CHANNEL PROTEIN CLC FAMILY MEMBER"/>
    <property type="match status" value="1"/>
</dbReference>
<keyword evidence="5" id="KW-0868">Chloride</keyword>
<evidence type="ECO:0000256" key="1">
    <source>
        <dbReference type="ARBA" id="ARBA00022448"/>
    </source>
</evidence>
<gene>
    <name evidence="9" type="ORF">PVAP13_6KG259100</name>
</gene>
<dbReference type="InterPro" id="IPR046342">
    <property type="entry name" value="CBS_dom_sf"/>
</dbReference>
<dbReference type="Gene3D" id="3.10.580.10">
    <property type="entry name" value="CBS-domain"/>
    <property type="match status" value="1"/>
</dbReference>
<evidence type="ECO:0000256" key="5">
    <source>
        <dbReference type="ARBA" id="ARBA00023214"/>
    </source>
</evidence>
<keyword evidence="7" id="KW-0812">Transmembrane</keyword>
<dbReference type="GO" id="GO:0015108">
    <property type="term" value="F:chloride transmembrane transporter activity"/>
    <property type="evidence" value="ECO:0007669"/>
    <property type="project" value="TreeGrafter"/>
</dbReference>
<keyword evidence="3" id="KW-0406">Ion transport</keyword>
<evidence type="ECO:0000259" key="8">
    <source>
        <dbReference type="PROSITE" id="PS51371"/>
    </source>
</evidence>
<evidence type="ECO:0000256" key="6">
    <source>
        <dbReference type="PROSITE-ProRule" id="PRU00703"/>
    </source>
</evidence>
<name>A0A8T0RDV0_PANVG</name>
<keyword evidence="4 6" id="KW-0129">CBS domain</keyword>
<dbReference type="PROSITE" id="PS51371">
    <property type="entry name" value="CBS"/>
    <property type="match status" value="1"/>
</dbReference>
<keyword evidence="10" id="KW-1185">Reference proteome</keyword>
<reference evidence="9" key="1">
    <citation type="submission" date="2020-05" db="EMBL/GenBank/DDBJ databases">
        <title>WGS assembly of Panicum virgatum.</title>
        <authorList>
            <person name="Lovell J.T."/>
            <person name="Jenkins J."/>
            <person name="Shu S."/>
            <person name="Juenger T.E."/>
            <person name="Schmutz J."/>
        </authorList>
    </citation>
    <scope>NUCLEOTIDE SEQUENCE</scope>
    <source>
        <strain evidence="9">AP13</strain>
    </source>
</reference>
<evidence type="ECO:0000313" key="10">
    <source>
        <dbReference type="Proteomes" id="UP000823388"/>
    </source>
</evidence>
<dbReference type="GO" id="GO:0009705">
    <property type="term" value="C:plant-type vacuole membrane"/>
    <property type="evidence" value="ECO:0007669"/>
    <property type="project" value="TreeGrafter"/>
</dbReference>
<feature type="transmembrane region" description="Helical" evidence="7">
    <location>
        <begin position="130"/>
        <end position="155"/>
    </location>
</feature>
<dbReference type="InterPro" id="IPR051280">
    <property type="entry name" value="Cl-channel/antiporter"/>
</dbReference>
<accession>A0A8T0RDV0</accession>
<comment type="caution">
    <text evidence="9">The sequence shown here is derived from an EMBL/GenBank/DDBJ whole genome shotgun (WGS) entry which is preliminary data.</text>
</comment>
<keyword evidence="7" id="KW-1133">Transmembrane helix</keyword>
<dbReference type="SUPFAM" id="SSF54631">
    <property type="entry name" value="CBS-domain pair"/>
    <property type="match status" value="1"/>
</dbReference>
<keyword evidence="1" id="KW-0813">Transport</keyword>
<dbReference type="Proteomes" id="UP000823388">
    <property type="component" value="Chromosome 6K"/>
</dbReference>
<dbReference type="Pfam" id="PF00571">
    <property type="entry name" value="CBS"/>
    <property type="match status" value="1"/>
</dbReference>
<dbReference type="EMBL" id="CM029047">
    <property type="protein sequence ID" value="KAG2583654.1"/>
    <property type="molecule type" value="Genomic_DNA"/>
</dbReference>
<evidence type="ECO:0000313" key="9">
    <source>
        <dbReference type="EMBL" id="KAG2583654.1"/>
    </source>
</evidence>
<organism evidence="9 10">
    <name type="scientific">Panicum virgatum</name>
    <name type="common">Blackwell switchgrass</name>
    <dbReference type="NCBI Taxonomy" id="38727"/>
    <lineage>
        <taxon>Eukaryota</taxon>
        <taxon>Viridiplantae</taxon>
        <taxon>Streptophyta</taxon>
        <taxon>Embryophyta</taxon>
        <taxon>Tracheophyta</taxon>
        <taxon>Spermatophyta</taxon>
        <taxon>Magnoliopsida</taxon>
        <taxon>Liliopsida</taxon>
        <taxon>Poales</taxon>
        <taxon>Poaceae</taxon>
        <taxon>PACMAD clade</taxon>
        <taxon>Panicoideae</taxon>
        <taxon>Panicodae</taxon>
        <taxon>Paniceae</taxon>
        <taxon>Panicinae</taxon>
        <taxon>Panicum</taxon>
        <taxon>Panicum sect. Hiantes</taxon>
    </lineage>
</organism>
<dbReference type="PANTHER" id="PTHR11689:SF147">
    <property type="entry name" value="CHLORIDE CHANNEL PROTEIN"/>
    <property type="match status" value="1"/>
</dbReference>
<keyword evidence="2" id="KW-0677">Repeat</keyword>
<feature type="domain" description="CBS" evidence="8">
    <location>
        <begin position="36"/>
        <end position="96"/>
    </location>
</feature>
<protein>
    <recommendedName>
        <fullName evidence="8">CBS domain-containing protein</fullName>
    </recommendedName>
</protein>
<keyword evidence="7" id="KW-0472">Membrane</keyword>
<dbReference type="InterPro" id="IPR000644">
    <property type="entry name" value="CBS_dom"/>
</dbReference>
<proteinExistence type="predicted"/>
<evidence type="ECO:0000256" key="3">
    <source>
        <dbReference type="ARBA" id="ARBA00023065"/>
    </source>
</evidence>
<evidence type="ECO:0000256" key="2">
    <source>
        <dbReference type="ARBA" id="ARBA00022737"/>
    </source>
</evidence>